<feature type="non-terminal residue" evidence="1">
    <location>
        <position position="1"/>
    </location>
</feature>
<protein>
    <submittedName>
        <fullName evidence="1">2021_t:CDS:1</fullName>
    </submittedName>
</protein>
<evidence type="ECO:0000313" key="1">
    <source>
        <dbReference type="EMBL" id="CAG8806174.1"/>
    </source>
</evidence>
<name>A0A9N9K1I4_9GLOM</name>
<sequence length="119" mass="13753">RPPLDDVITQMNQGSHLFPSFYAVQNVIEAEAAKHLKVYTEKMRQQIEKGRKHLHTYEPNDLYGRLKEYYSAIELVPITGTFREYPELAVILNACVSTREATIQQSASCSTRWHSNNIR</sequence>
<keyword evidence="2" id="KW-1185">Reference proteome</keyword>
<comment type="caution">
    <text evidence="1">The sequence shown here is derived from an EMBL/GenBank/DDBJ whole genome shotgun (WGS) entry which is preliminary data.</text>
</comment>
<proteinExistence type="predicted"/>
<organism evidence="1 2">
    <name type="scientific">Dentiscutata erythropus</name>
    <dbReference type="NCBI Taxonomy" id="1348616"/>
    <lineage>
        <taxon>Eukaryota</taxon>
        <taxon>Fungi</taxon>
        <taxon>Fungi incertae sedis</taxon>
        <taxon>Mucoromycota</taxon>
        <taxon>Glomeromycotina</taxon>
        <taxon>Glomeromycetes</taxon>
        <taxon>Diversisporales</taxon>
        <taxon>Gigasporaceae</taxon>
        <taxon>Dentiscutata</taxon>
    </lineage>
</organism>
<gene>
    <name evidence="1" type="ORF">DERYTH_LOCUS24417</name>
</gene>
<dbReference type="AlphaFoldDB" id="A0A9N9K1I4"/>
<feature type="non-terminal residue" evidence="1">
    <location>
        <position position="119"/>
    </location>
</feature>
<evidence type="ECO:0000313" key="2">
    <source>
        <dbReference type="Proteomes" id="UP000789405"/>
    </source>
</evidence>
<dbReference type="EMBL" id="CAJVPY010040918">
    <property type="protein sequence ID" value="CAG8806174.1"/>
    <property type="molecule type" value="Genomic_DNA"/>
</dbReference>
<accession>A0A9N9K1I4</accession>
<dbReference type="Proteomes" id="UP000789405">
    <property type="component" value="Unassembled WGS sequence"/>
</dbReference>
<reference evidence="1" key="1">
    <citation type="submission" date="2021-06" db="EMBL/GenBank/DDBJ databases">
        <authorList>
            <person name="Kallberg Y."/>
            <person name="Tangrot J."/>
            <person name="Rosling A."/>
        </authorList>
    </citation>
    <scope>NUCLEOTIDE SEQUENCE</scope>
    <source>
        <strain evidence="1">MA453B</strain>
    </source>
</reference>